<sequence>MLLVVPISLLATTLLFPNTWGHAKWIPFAALIAYVPMLIVQIVTTSLAEEPGWRDFALPRLQQRWGAIHGTLILGLLWGAWHAPLFLTDWAGEHVRWWEPALFVLSCVPLSLVMTWVFNKTGQSIPMVMLLHAGINNTFSVLWPESFPNQDAESMTILVQLAASTAAAAFLIVRTRGTLGLAPSEGRLVKNRV</sequence>
<dbReference type="GO" id="GO:0008237">
    <property type="term" value="F:metallopeptidase activity"/>
    <property type="evidence" value="ECO:0007669"/>
    <property type="project" value="UniProtKB-KW"/>
</dbReference>
<keyword evidence="3" id="KW-0378">Hydrolase</keyword>
<comment type="caution">
    <text evidence="3">The sequence shown here is derived from an EMBL/GenBank/DDBJ whole genome shotgun (WGS) entry which is preliminary data.</text>
</comment>
<dbReference type="PANTHER" id="PTHR35797">
    <property type="entry name" value="PROTEASE-RELATED"/>
    <property type="match status" value="1"/>
</dbReference>
<dbReference type="InterPro" id="IPR003675">
    <property type="entry name" value="Rce1/LyrA-like_dom"/>
</dbReference>
<reference evidence="3 4" key="1">
    <citation type="submission" date="2022-01" db="EMBL/GenBank/DDBJ databases">
        <authorList>
            <person name="Huang Y."/>
        </authorList>
    </citation>
    <scope>NUCLEOTIDE SEQUENCE [LARGE SCALE GENOMIC DNA]</scope>
    <source>
        <strain evidence="3 4">HY366</strain>
    </source>
</reference>
<gene>
    <name evidence="3" type="ORF">L5G33_10360</name>
</gene>
<evidence type="ECO:0000313" key="4">
    <source>
        <dbReference type="Proteomes" id="UP001200110"/>
    </source>
</evidence>
<feature type="transmembrane region" description="Helical" evidence="1">
    <location>
        <begin position="25"/>
        <end position="44"/>
    </location>
</feature>
<keyword evidence="3" id="KW-0482">Metalloprotease</keyword>
<dbReference type="RefSeq" id="WP_236998091.1">
    <property type="nucleotide sequence ID" value="NZ_JAKKOR010000007.1"/>
</dbReference>
<evidence type="ECO:0000256" key="1">
    <source>
        <dbReference type="SAM" id="Phobius"/>
    </source>
</evidence>
<keyword evidence="3" id="KW-0645">Protease</keyword>
<name>A0ABS9ITG8_9ACTN</name>
<organism evidence="3 4">
    <name type="scientific">Gordonia liuliyuniae</name>
    <dbReference type="NCBI Taxonomy" id="2911517"/>
    <lineage>
        <taxon>Bacteria</taxon>
        <taxon>Bacillati</taxon>
        <taxon>Actinomycetota</taxon>
        <taxon>Actinomycetes</taxon>
        <taxon>Mycobacteriales</taxon>
        <taxon>Gordoniaceae</taxon>
        <taxon>Gordonia</taxon>
    </lineage>
</organism>
<feature type="transmembrane region" description="Helical" evidence="1">
    <location>
        <begin position="65"/>
        <end position="81"/>
    </location>
</feature>
<accession>A0ABS9ITG8</accession>
<proteinExistence type="predicted"/>
<feature type="transmembrane region" description="Helical" evidence="1">
    <location>
        <begin position="101"/>
        <end position="118"/>
    </location>
</feature>
<keyword evidence="4" id="KW-1185">Reference proteome</keyword>
<keyword evidence="1" id="KW-0812">Transmembrane</keyword>
<dbReference type="EMBL" id="JAKKOR010000007">
    <property type="protein sequence ID" value="MCF8588861.1"/>
    <property type="molecule type" value="Genomic_DNA"/>
</dbReference>
<protein>
    <submittedName>
        <fullName evidence="3">CPBP family intramembrane metalloprotease</fullName>
    </submittedName>
</protein>
<dbReference type="PANTHER" id="PTHR35797:SF1">
    <property type="entry name" value="PROTEASE"/>
    <property type="match status" value="1"/>
</dbReference>
<dbReference type="Proteomes" id="UP001200110">
    <property type="component" value="Unassembled WGS sequence"/>
</dbReference>
<feature type="domain" description="CAAX prenyl protease 2/Lysostaphin resistance protein A-like" evidence="2">
    <location>
        <begin position="34"/>
        <end position="136"/>
    </location>
</feature>
<keyword evidence="1" id="KW-1133">Transmembrane helix</keyword>
<dbReference type="InterPro" id="IPR042150">
    <property type="entry name" value="MmRce1-like"/>
</dbReference>
<dbReference type="Pfam" id="PF02517">
    <property type="entry name" value="Rce1-like"/>
    <property type="match status" value="1"/>
</dbReference>
<evidence type="ECO:0000259" key="2">
    <source>
        <dbReference type="Pfam" id="PF02517"/>
    </source>
</evidence>
<evidence type="ECO:0000313" key="3">
    <source>
        <dbReference type="EMBL" id="MCF8588861.1"/>
    </source>
</evidence>
<keyword evidence="1" id="KW-0472">Membrane</keyword>